<evidence type="ECO:0008006" key="4">
    <source>
        <dbReference type="Google" id="ProtNLM"/>
    </source>
</evidence>
<dbReference type="InterPro" id="IPR025495">
    <property type="entry name" value="DUF4386"/>
</dbReference>
<sequence>MSGEKESSGTVRRVLGGAYILIIVCGIWAEGVVRGNLLVPGEAAATAAAVREHEASFRASLLADAMMVLCDIVVGVLFYTLLRLAHPVLAHLALVLRLVQAALIGASLVLLSGTPLAAQRGQDDLALLLTELHATGYDVGLIPFGINCLIMGLLLHPKQSVAATPSLLRAPRPIAWGLAASGLVYLLGSICRLVAPDARGLVEPFYAIPFFSETALALWLFFAST</sequence>
<dbReference type="KEGG" id="mbr:MONBRDRAFT_33953"/>
<keyword evidence="1" id="KW-0472">Membrane</keyword>
<accession>A9V8Q8</accession>
<feature type="transmembrane region" description="Helical" evidence="1">
    <location>
        <begin position="134"/>
        <end position="155"/>
    </location>
</feature>
<feature type="transmembrane region" description="Helical" evidence="1">
    <location>
        <begin position="12"/>
        <end position="29"/>
    </location>
</feature>
<dbReference type="Pfam" id="PF14329">
    <property type="entry name" value="DUF4386"/>
    <property type="match status" value="1"/>
</dbReference>
<gene>
    <name evidence="2" type="ORF">MONBRDRAFT_33953</name>
</gene>
<keyword evidence="3" id="KW-1185">Reference proteome</keyword>
<reference evidence="2 3" key="1">
    <citation type="journal article" date="2008" name="Nature">
        <title>The genome of the choanoflagellate Monosiga brevicollis and the origin of metazoans.</title>
        <authorList>
            <consortium name="JGI Sequencing"/>
            <person name="King N."/>
            <person name="Westbrook M.J."/>
            <person name="Young S.L."/>
            <person name="Kuo A."/>
            <person name="Abedin M."/>
            <person name="Chapman J."/>
            <person name="Fairclough S."/>
            <person name="Hellsten U."/>
            <person name="Isogai Y."/>
            <person name="Letunic I."/>
            <person name="Marr M."/>
            <person name="Pincus D."/>
            <person name="Putnam N."/>
            <person name="Rokas A."/>
            <person name="Wright K.J."/>
            <person name="Zuzow R."/>
            <person name="Dirks W."/>
            <person name="Good M."/>
            <person name="Goodstein D."/>
            <person name="Lemons D."/>
            <person name="Li W."/>
            <person name="Lyons J.B."/>
            <person name="Morris A."/>
            <person name="Nichols S."/>
            <person name="Richter D.J."/>
            <person name="Salamov A."/>
            <person name="Bork P."/>
            <person name="Lim W.A."/>
            <person name="Manning G."/>
            <person name="Miller W.T."/>
            <person name="McGinnis W."/>
            <person name="Shapiro H."/>
            <person name="Tjian R."/>
            <person name="Grigoriev I.V."/>
            <person name="Rokhsar D."/>
        </authorList>
    </citation>
    <scope>NUCLEOTIDE SEQUENCE [LARGE SCALE GENOMIC DNA]</scope>
    <source>
        <strain evidence="3">MX1 / ATCC 50154</strain>
    </source>
</reference>
<protein>
    <recommendedName>
        <fullName evidence="4">DUF4386 domain-containing protein</fullName>
    </recommendedName>
</protein>
<name>A9V8Q8_MONBE</name>
<dbReference type="RefSeq" id="XP_001749111.1">
    <property type="nucleotide sequence ID" value="XM_001749059.1"/>
</dbReference>
<dbReference type="GeneID" id="5894310"/>
<keyword evidence="1" id="KW-0812">Transmembrane</keyword>
<feature type="transmembrane region" description="Helical" evidence="1">
    <location>
        <begin position="175"/>
        <end position="195"/>
    </location>
</feature>
<evidence type="ECO:0000313" key="2">
    <source>
        <dbReference type="EMBL" id="EDQ86186.1"/>
    </source>
</evidence>
<dbReference type="InParanoid" id="A9V8Q8"/>
<proteinExistence type="predicted"/>
<feature type="transmembrane region" description="Helical" evidence="1">
    <location>
        <begin position="94"/>
        <end position="114"/>
    </location>
</feature>
<dbReference type="EMBL" id="CH991568">
    <property type="protein sequence ID" value="EDQ86186.1"/>
    <property type="molecule type" value="Genomic_DNA"/>
</dbReference>
<dbReference type="Proteomes" id="UP000001357">
    <property type="component" value="Unassembled WGS sequence"/>
</dbReference>
<evidence type="ECO:0000256" key="1">
    <source>
        <dbReference type="SAM" id="Phobius"/>
    </source>
</evidence>
<organism evidence="2 3">
    <name type="scientific">Monosiga brevicollis</name>
    <name type="common">Choanoflagellate</name>
    <dbReference type="NCBI Taxonomy" id="81824"/>
    <lineage>
        <taxon>Eukaryota</taxon>
        <taxon>Choanoflagellata</taxon>
        <taxon>Craspedida</taxon>
        <taxon>Salpingoecidae</taxon>
        <taxon>Monosiga</taxon>
    </lineage>
</organism>
<evidence type="ECO:0000313" key="3">
    <source>
        <dbReference type="Proteomes" id="UP000001357"/>
    </source>
</evidence>
<feature type="transmembrane region" description="Helical" evidence="1">
    <location>
        <begin position="61"/>
        <end position="82"/>
    </location>
</feature>
<dbReference type="AlphaFoldDB" id="A9V8Q8"/>
<keyword evidence="1" id="KW-1133">Transmembrane helix</keyword>
<feature type="transmembrane region" description="Helical" evidence="1">
    <location>
        <begin position="201"/>
        <end position="222"/>
    </location>
</feature>